<evidence type="ECO:0000313" key="2">
    <source>
        <dbReference type="EMBL" id="AZA14353.1"/>
    </source>
</evidence>
<keyword evidence="3" id="KW-1185">Reference proteome</keyword>
<dbReference type="KEGG" id="ccho:CCHOA_09850"/>
<accession>A0A3G6J9B0</accession>
<reference evidence="2 3" key="1">
    <citation type="submission" date="2018-11" db="EMBL/GenBank/DDBJ databases">
        <authorList>
            <person name="Kleinhagauer T."/>
            <person name="Glaeser S.P."/>
            <person name="Spergser J."/>
            <person name="Ruckert C."/>
            <person name="Kaempfer P."/>
            <person name="Busse H.-J."/>
        </authorList>
    </citation>
    <scope>NUCLEOTIDE SEQUENCE [LARGE SCALE GENOMIC DNA]</scope>
    <source>
        <strain evidence="2 3">200CH</strain>
    </source>
</reference>
<proteinExistence type="predicted"/>
<organism evidence="2 3">
    <name type="scientific">Corynebacterium choanae</name>
    <dbReference type="NCBI Taxonomy" id="1862358"/>
    <lineage>
        <taxon>Bacteria</taxon>
        <taxon>Bacillati</taxon>
        <taxon>Actinomycetota</taxon>
        <taxon>Actinomycetes</taxon>
        <taxon>Mycobacteriales</taxon>
        <taxon>Corynebacteriaceae</taxon>
        <taxon>Corynebacterium</taxon>
    </lineage>
</organism>
<dbReference type="AlphaFoldDB" id="A0A3G6J9B0"/>
<gene>
    <name evidence="2" type="ORF">CCHOA_09850</name>
</gene>
<sequence>MKQPVAHAGQPHPEDTHRLERSDGAVVTAGQRGDLLLQAKLSVDTVCSHGDAKHARRDLDVERICIKANDRVIRLPQH</sequence>
<feature type="region of interest" description="Disordered" evidence="1">
    <location>
        <begin position="1"/>
        <end position="22"/>
    </location>
</feature>
<evidence type="ECO:0000313" key="3">
    <source>
        <dbReference type="Proteomes" id="UP000269019"/>
    </source>
</evidence>
<feature type="compositionally biased region" description="Basic and acidic residues" evidence="1">
    <location>
        <begin position="12"/>
        <end position="22"/>
    </location>
</feature>
<dbReference type="Proteomes" id="UP000269019">
    <property type="component" value="Chromosome"/>
</dbReference>
<evidence type="ECO:0000256" key="1">
    <source>
        <dbReference type="SAM" id="MobiDB-lite"/>
    </source>
</evidence>
<name>A0A3G6J9B0_9CORY</name>
<protein>
    <submittedName>
        <fullName evidence="2">Uncharacterized protein</fullName>
    </submittedName>
</protein>
<dbReference type="EMBL" id="CP033896">
    <property type="protein sequence ID" value="AZA14353.1"/>
    <property type="molecule type" value="Genomic_DNA"/>
</dbReference>